<evidence type="ECO:0000313" key="2">
    <source>
        <dbReference type="Proteomes" id="UP000223071"/>
    </source>
</evidence>
<comment type="caution">
    <text evidence="1">The sequence shown here is derived from an EMBL/GenBank/DDBJ whole genome shotgun (WGS) entry which is preliminary data.</text>
</comment>
<dbReference type="EMBL" id="PDJQ01000001">
    <property type="protein sequence ID" value="PFG74101.1"/>
    <property type="molecule type" value="Genomic_DNA"/>
</dbReference>
<gene>
    <name evidence="1" type="ORF">A9A59_1309</name>
</gene>
<name>A0A2A9HG34_TEPT2</name>
<keyword evidence="2" id="KW-1185">Reference proteome</keyword>
<dbReference type="RefSeq" id="WP_098503512.1">
    <property type="nucleotide sequence ID" value="NZ_PDJQ01000001.1"/>
</dbReference>
<reference evidence="1 2" key="1">
    <citation type="submission" date="2017-09" db="EMBL/GenBank/DDBJ databases">
        <title>Sequencing the genomes of two abundant thermophiles in Great Basin hot springs: Thermocrinis jamiesonii and novel Chloroflexi Thermoflexus hugenholtzii.</title>
        <authorList>
            <person name="Hedlund B."/>
        </authorList>
    </citation>
    <scope>NUCLEOTIDE SEQUENCE [LARGE SCALE GENOMIC DNA]</scope>
    <source>
        <strain evidence="1 2">G233</strain>
    </source>
</reference>
<dbReference type="Proteomes" id="UP000223071">
    <property type="component" value="Unassembled WGS sequence"/>
</dbReference>
<accession>A0A2A9HG34</accession>
<proteinExistence type="predicted"/>
<dbReference type="AlphaFoldDB" id="A0A2A9HG34"/>
<evidence type="ECO:0008006" key="3">
    <source>
        <dbReference type="Google" id="ProtNLM"/>
    </source>
</evidence>
<evidence type="ECO:0000313" key="1">
    <source>
        <dbReference type="EMBL" id="PFG74101.1"/>
    </source>
</evidence>
<sequence>MTVKELSRLRHQGTVAEIAKVKFPYPNDEFPDYETIVNVPTPRLSVGEANGRELVPDIVVVHKPGLFLRMMAEVEMPDTVNDESAVQDWLPMSKIGPLYLYVPVGMVPETKKLLKKHKISVAGIRTWRFRPVWGLEVVEVP</sequence>
<protein>
    <recommendedName>
        <fullName evidence="3">Restriction endonuclease domain-containing protein</fullName>
    </recommendedName>
</protein>
<organism evidence="1 2">
    <name type="scientific">Tepidiforma thermophila (strain KCTC 52669 / CGMCC 1.13589 / G233)</name>
    <dbReference type="NCBI Taxonomy" id="2761530"/>
    <lineage>
        <taxon>Bacteria</taxon>
        <taxon>Bacillati</taxon>
        <taxon>Chloroflexota</taxon>
        <taxon>Tepidiformia</taxon>
        <taxon>Tepidiformales</taxon>
        <taxon>Tepidiformaceae</taxon>
        <taxon>Tepidiforma</taxon>
    </lineage>
</organism>